<comment type="caution">
    <text evidence="2">The sequence shown here is derived from an EMBL/GenBank/DDBJ whole genome shotgun (WGS) entry which is preliminary data.</text>
</comment>
<gene>
    <name evidence="2" type="ORF">O181_066569</name>
</gene>
<protein>
    <recommendedName>
        <fullName evidence="1">Reverse transcriptase Ty1/copia-type domain-containing protein</fullName>
    </recommendedName>
</protein>
<accession>A0A9Q3I5N7</accession>
<dbReference type="Pfam" id="PF07727">
    <property type="entry name" value="RVT_2"/>
    <property type="match status" value="1"/>
</dbReference>
<evidence type="ECO:0000313" key="2">
    <source>
        <dbReference type="EMBL" id="MBW0526854.1"/>
    </source>
</evidence>
<sequence length="268" mass="30699">MPGVDFHKTYSPTGQLNSLCSLIAMAATRHLQFHQVDVKSAFLNAPFVETVYLAIPQGMSTKKQKYCLKLWKAIYGLKQEPLAWYERLKSWLTKVGFHACLMGPCVFFHQEPSKVWLYIHVDDIAIFGANIKPFKKKISSEFNIRDIGTNDLLIGVKITHSPDYLSLDQQHLLSRFLTYMECQTASRHQPHCFQMGTCPLPLMKKFLPSTLWESSIAVQLGVSIILAPRHGLTYPLRSAPSHNSLSVLVFFTERRSCMFYNIYREHLA</sequence>
<dbReference type="EMBL" id="AVOT02033001">
    <property type="protein sequence ID" value="MBW0526854.1"/>
    <property type="molecule type" value="Genomic_DNA"/>
</dbReference>
<evidence type="ECO:0000313" key="3">
    <source>
        <dbReference type="Proteomes" id="UP000765509"/>
    </source>
</evidence>
<proteinExistence type="predicted"/>
<name>A0A9Q3I5N7_9BASI</name>
<dbReference type="AlphaFoldDB" id="A0A9Q3I5N7"/>
<evidence type="ECO:0000259" key="1">
    <source>
        <dbReference type="Pfam" id="PF07727"/>
    </source>
</evidence>
<organism evidence="2 3">
    <name type="scientific">Austropuccinia psidii MF-1</name>
    <dbReference type="NCBI Taxonomy" id="1389203"/>
    <lineage>
        <taxon>Eukaryota</taxon>
        <taxon>Fungi</taxon>
        <taxon>Dikarya</taxon>
        <taxon>Basidiomycota</taxon>
        <taxon>Pucciniomycotina</taxon>
        <taxon>Pucciniomycetes</taxon>
        <taxon>Pucciniales</taxon>
        <taxon>Sphaerophragmiaceae</taxon>
        <taxon>Austropuccinia</taxon>
    </lineage>
</organism>
<dbReference type="OrthoDB" id="3344688at2759"/>
<dbReference type="Proteomes" id="UP000765509">
    <property type="component" value="Unassembled WGS sequence"/>
</dbReference>
<dbReference type="InterPro" id="IPR013103">
    <property type="entry name" value="RVT_2"/>
</dbReference>
<reference evidence="2" key="1">
    <citation type="submission" date="2021-03" db="EMBL/GenBank/DDBJ databases">
        <title>Draft genome sequence of rust myrtle Austropuccinia psidii MF-1, a brazilian biotype.</title>
        <authorList>
            <person name="Quecine M.C."/>
            <person name="Pachon D.M.R."/>
            <person name="Bonatelli M.L."/>
            <person name="Correr F.H."/>
            <person name="Franceschini L.M."/>
            <person name="Leite T.F."/>
            <person name="Margarido G.R.A."/>
            <person name="Almeida C.A."/>
            <person name="Ferrarezi J.A."/>
            <person name="Labate C.A."/>
        </authorList>
    </citation>
    <scope>NUCLEOTIDE SEQUENCE</scope>
    <source>
        <strain evidence="2">MF-1</strain>
    </source>
</reference>
<keyword evidence="3" id="KW-1185">Reference proteome</keyword>
<feature type="domain" description="Reverse transcriptase Ty1/copia-type" evidence="1">
    <location>
        <begin position="2"/>
        <end position="181"/>
    </location>
</feature>